<dbReference type="OrthoDB" id="7026141at2"/>
<evidence type="ECO:0000313" key="1">
    <source>
        <dbReference type="EMBL" id="PAV98599.1"/>
    </source>
</evidence>
<organism evidence="1 2">
    <name type="scientific">Hafnia paralvei</name>
    <dbReference type="NCBI Taxonomy" id="546367"/>
    <lineage>
        <taxon>Bacteria</taxon>
        <taxon>Pseudomonadati</taxon>
        <taxon>Pseudomonadota</taxon>
        <taxon>Gammaproteobacteria</taxon>
        <taxon>Enterobacterales</taxon>
        <taxon>Hafniaceae</taxon>
        <taxon>Hafnia</taxon>
    </lineage>
</organism>
<dbReference type="InterPro" id="IPR020288">
    <property type="entry name" value="Sheath_initiator"/>
</dbReference>
<name>A0A2A2MIE3_9GAMM</name>
<dbReference type="EMBL" id="NQMS01000001">
    <property type="protein sequence ID" value="PAV98599.1"/>
    <property type="molecule type" value="Genomic_DNA"/>
</dbReference>
<accession>A0A2A2MIE3</accession>
<dbReference type="Proteomes" id="UP000218796">
    <property type="component" value="Unassembled WGS sequence"/>
</dbReference>
<reference evidence="1 2" key="1">
    <citation type="submission" date="2017-08" db="EMBL/GenBank/DDBJ databases">
        <title>Draft Genome Sequence of Hafnia alvei CITHA-6 Isolated from Raw Bovine Milk.</title>
        <authorList>
            <person name="Culligan E.P."/>
            <person name="Mcsweeney A."/>
            <person name="O'Doherty C."/>
            <person name="Gleeson E."/>
            <person name="O'Riordan D."/>
            <person name="Sleator R.D."/>
        </authorList>
    </citation>
    <scope>NUCLEOTIDE SEQUENCE [LARGE SCALE GENOMIC DNA]</scope>
    <source>
        <strain evidence="1 2">CITHA-6</strain>
    </source>
</reference>
<keyword evidence="2" id="KW-1185">Reference proteome</keyword>
<protein>
    <submittedName>
        <fullName evidence="1">Uncharacterized protein</fullName>
    </submittedName>
</protein>
<proteinExistence type="predicted"/>
<dbReference type="Pfam" id="PF10934">
    <property type="entry name" value="Sheath_initiator"/>
    <property type="match status" value="1"/>
</dbReference>
<dbReference type="RefSeq" id="WP_039188693.1">
    <property type="nucleotide sequence ID" value="NZ_CAUFSP010000003.1"/>
</dbReference>
<sequence>MFTRSFLLDTESWDLSLDETGSIARAENPYAVAQDAACACSTFLGECWYDTSLGIPYYQRILGHWPGTQLINTKLASEAKKLPYVQSAFCTVTVANSDRTATGVMTITDTNNIQSIIEL</sequence>
<gene>
    <name evidence="1" type="ORF">CJD50_03780</name>
</gene>
<evidence type="ECO:0000313" key="2">
    <source>
        <dbReference type="Proteomes" id="UP000218796"/>
    </source>
</evidence>
<dbReference type="AlphaFoldDB" id="A0A2A2MIE3"/>
<comment type="caution">
    <text evidence="1">The sequence shown here is derived from an EMBL/GenBank/DDBJ whole genome shotgun (WGS) entry which is preliminary data.</text>
</comment>